<dbReference type="AlphaFoldDB" id="A0A7G1N634"/>
<keyword evidence="2" id="KW-1133">Transmembrane helix</keyword>
<name>A0A7G1N634_9ACTN</name>
<sequence length="179" mass="18899">MSQPQYPEQQPPGWGAPPPQPPKKRSTGKAVGFGCLGLLIVAIIIGITAALGGSSEDSKKDPGTEDTSSSQPESNESEREKKEEPTRSQADIFKECVAQKGTPTEKTAVKHVTKVTGADERNNILDSAEVFTDYTGGIVGPHAADGKLIASAFATCYDSNNGIVTVYDKNGEILSNGNY</sequence>
<dbReference type="Proteomes" id="UP000516373">
    <property type="component" value="Chromosome"/>
</dbReference>
<reference evidence="3 4" key="1">
    <citation type="journal article" date="2014" name="Int. J. Syst. Evol. Microbiol.">
        <title>Complete genome sequence of Corynebacterium casei LMG S-19264T (=DSM 44701T), isolated from a smear-ripened cheese.</title>
        <authorList>
            <consortium name="US DOE Joint Genome Institute (JGI-PGF)"/>
            <person name="Walter F."/>
            <person name="Albersmeier A."/>
            <person name="Kalinowski J."/>
            <person name="Ruckert C."/>
        </authorList>
    </citation>
    <scope>NUCLEOTIDE SEQUENCE [LARGE SCALE GENOMIC DNA]</scope>
    <source>
        <strain evidence="3 4">JCM 4255</strain>
    </source>
</reference>
<evidence type="ECO:0000313" key="4">
    <source>
        <dbReference type="Proteomes" id="UP000516373"/>
    </source>
</evidence>
<feature type="transmembrane region" description="Helical" evidence="2">
    <location>
        <begin position="30"/>
        <end position="51"/>
    </location>
</feature>
<evidence type="ECO:0000313" key="3">
    <source>
        <dbReference type="EMBL" id="BCL18259.1"/>
    </source>
</evidence>
<keyword evidence="2" id="KW-0812">Transmembrane</keyword>
<feature type="region of interest" description="Disordered" evidence="1">
    <location>
        <begin position="52"/>
        <end position="90"/>
    </location>
</feature>
<feature type="compositionally biased region" description="Basic and acidic residues" evidence="1">
    <location>
        <begin position="76"/>
        <end position="86"/>
    </location>
</feature>
<dbReference type="EMBL" id="AP023439">
    <property type="protein sequence ID" value="BCL18259.1"/>
    <property type="molecule type" value="Genomic_DNA"/>
</dbReference>
<dbReference type="KEGG" id="stui:GCM10017668_01020"/>
<evidence type="ECO:0000256" key="1">
    <source>
        <dbReference type="SAM" id="MobiDB-lite"/>
    </source>
</evidence>
<organism evidence="3 4">
    <name type="scientific">Streptomyces tuirus</name>
    <dbReference type="NCBI Taxonomy" id="68278"/>
    <lineage>
        <taxon>Bacteria</taxon>
        <taxon>Bacillati</taxon>
        <taxon>Actinomycetota</taxon>
        <taxon>Actinomycetes</taxon>
        <taxon>Kitasatosporales</taxon>
        <taxon>Streptomycetaceae</taxon>
        <taxon>Streptomyces</taxon>
    </lineage>
</organism>
<proteinExistence type="predicted"/>
<dbReference type="RefSeq" id="WP_190895867.1">
    <property type="nucleotide sequence ID" value="NZ_AP023439.1"/>
</dbReference>
<accession>A0A7G1N634</accession>
<protein>
    <submittedName>
        <fullName evidence="3">Uncharacterized protein</fullName>
    </submittedName>
</protein>
<feature type="region of interest" description="Disordered" evidence="1">
    <location>
        <begin position="1"/>
        <end position="29"/>
    </location>
</feature>
<gene>
    <name evidence="3" type="ORF">GCM10017668_01020</name>
</gene>
<keyword evidence="2" id="KW-0472">Membrane</keyword>
<evidence type="ECO:0000256" key="2">
    <source>
        <dbReference type="SAM" id="Phobius"/>
    </source>
</evidence>